<accession>A0ACB7T7C2</accession>
<comment type="caution">
    <text evidence="1">The sequence shown here is derived from an EMBL/GenBank/DDBJ whole genome shotgun (WGS) entry which is preliminary data.</text>
</comment>
<reference evidence="1" key="1">
    <citation type="submission" date="2020-05" db="EMBL/GenBank/DDBJ databases">
        <title>Large-scale comparative analyses of tick genomes elucidate their genetic diversity and vector capacities.</title>
        <authorList>
            <person name="Jia N."/>
            <person name="Wang J."/>
            <person name="Shi W."/>
            <person name="Du L."/>
            <person name="Sun Y."/>
            <person name="Zhan W."/>
            <person name="Jiang J."/>
            <person name="Wang Q."/>
            <person name="Zhang B."/>
            <person name="Ji P."/>
            <person name="Sakyi L.B."/>
            <person name="Cui X."/>
            <person name="Yuan T."/>
            <person name="Jiang B."/>
            <person name="Yang W."/>
            <person name="Lam T.T.-Y."/>
            <person name="Chang Q."/>
            <person name="Ding S."/>
            <person name="Wang X."/>
            <person name="Zhu J."/>
            <person name="Ruan X."/>
            <person name="Zhao L."/>
            <person name="Wei J."/>
            <person name="Que T."/>
            <person name="Du C."/>
            <person name="Cheng J."/>
            <person name="Dai P."/>
            <person name="Han X."/>
            <person name="Huang E."/>
            <person name="Gao Y."/>
            <person name="Liu J."/>
            <person name="Shao H."/>
            <person name="Ye R."/>
            <person name="Li L."/>
            <person name="Wei W."/>
            <person name="Wang X."/>
            <person name="Wang C."/>
            <person name="Yang T."/>
            <person name="Huo Q."/>
            <person name="Li W."/>
            <person name="Guo W."/>
            <person name="Chen H."/>
            <person name="Zhou L."/>
            <person name="Ni X."/>
            <person name="Tian J."/>
            <person name="Zhou Y."/>
            <person name="Sheng Y."/>
            <person name="Liu T."/>
            <person name="Pan Y."/>
            <person name="Xia L."/>
            <person name="Li J."/>
            <person name="Zhao F."/>
            <person name="Cao W."/>
        </authorList>
    </citation>
    <scope>NUCLEOTIDE SEQUENCE</scope>
    <source>
        <strain evidence="1">Hyas-2018</strain>
    </source>
</reference>
<gene>
    <name evidence="1" type="ORF">HPB50_027411</name>
</gene>
<proteinExistence type="predicted"/>
<dbReference type="EMBL" id="CM023491">
    <property type="protein sequence ID" value="KAH6942021.1"/>
    <property type="molecule type" value="Genomic_DNA"/>
</dbReference>
<sequence length="773" mass="82927">MSNLEMRAPPVQNPRLLPPMVRRRSGAAASSWYCLPSGLQPMVACGIPASCSLPQLSRDCMPLVGTRRRDPRSAARRNEQQQQKRALPVRPRLAARDAALLLAVTSGPLTLAAAGDEFHPFIEALLPHVKAFSYTWFNLQAAKRKYFKKHEKRMSLDEERRCKEELQGERPEVKQKWASRLLGKLRKDITQECREDFVLGITGKRRAACVLSNPDQKGKMRRIDCLRQADKVWRLDLVMVILFKAVPLESTDGERLEKAPDCHHPALCVNPFHINVSVRELDLYLANFILSHEALSGLRDAVCDGDKEDDAGDASSILATGVFTSAELYRLSKDRSECPLRRAPPRPMANGGVDCLCRFFFTVGRDPGAMTNGCPLFFAARCLSEMKEDFLERQTMAFVFDSSRSSGSVLQASNGGQPVKLEPPYYGYASPPDPTPALQPTSVGAGLLRAASPSEGAPPRCKRLRRLPSAEEDAAAAGGGGGHFYAGPWPDVDHGPLSSPHAKIKMEAFALARAEPKPTHPRVAGGASSPLGGPPLGGPSYYLHPAGKYQENGDTFSDFVNLVCQEAHNSGAQASPDAGVRGSPSKLPQFYSSSMLPPPPPAPMARPVAIIRSTGPSNQPQPQSSPPSVEGGRPEDGGPKEDSASPGGACSVGGDSVVTATVRTSSSPFLARSTPEHTFGHIHSQGQLFSYPSTAGGGATLSSTVLSSPGAGGLLASPRSARTTTTPTSLPPRWNPPFIALDENMDYQMMAGLPSAGRLSAPARQLAHGPAPR</sequence>
<protein>
    <submittedName>
        <fullName evidence="1">Uncharacterized protein</fullName>
    </submittedName>
</protein>
<dbReference type="Proteomes" id="UP000821845">
    <property type="component" value="Chromosome 11"/>
</dbReference>
<organism evidence="1 2">
    <name type="scientific">Hyalomma asiaticum</name>
    <name type="common">Tick</name>
    <dbReference type="NCBI Taxonomy" id="266040"/>
    <lineage>
        <taxon>Eukaryota</taxon>
        <taxon>Metazoa</taxon>
        <taxon>Ecdysozoa</taxon>
        <taxon>Arthropoda</taxon>
        <taxon>Chelicerata</taxon>
        <taxon>Arachnida</taxon>
        <taxon>Acari</taxon>
        <taxon>Parasitiformes</taxon>
        <taxon>Ixodida</taxon>
        <taxon>Ixodoidea</taxon>
        <taxon>Ixodidae</taxon>
        <taxon>Hyalomminae</taxon>
        <taxon>Hyalomma</taxon>
    </lineage>
</organism>
<keyword evidence="2" id="KW-1185">Reference proteome</keyword>
<evidence type="ECO:0000313" key="1">
    <source>
        <dbReference type="EMBL" id="KAH6942021.1"/>
    </source>
</evidence>
<name>A0ACB7T7C2_HYAAI</name>
<evidence type="ECO:0000313" key="2">
    <source>
        <dbReference type="Proteomes" id="UP000821845"/>
    </source>
</evidence>